<proteinExistence type="predicted"/>
<reference evidence="3" key="2">
    <citation type="submission" date="2023-05" db="EMBL/GenBank/DDBJ databases">
        <authorList>
            <consortium name="Lawrence Berkeley National Laboratory"/>
            <person name="Steindorff A."/>
            <person name="Hensen N."/>
            <person name="Bonometti L."/>
            <person name="Westerberg I."/>
            <person name="Brannstrom I.O."/>
            <person name="Guillou S."/>
            <person name="Cros-Aarteil S."/>
            <person name="Calhoun S."/>
            <person name="Haridas S."/>
            <person name="Kuo A."/>
            <person name="Mondo S."/>
            <person name="Pangilinan J."/>
            <person name="Riley R."/>
            <person name="Labutti K."/>
            <person name="Andreopoulos B."/>
            <person name="Lipzen A."/>
            <person name="Chen C."/>
            <person name="Yanf M."/>
            <person name="Daum C."/>
            <person name="Ng V."/>
            <person name="Clum A."/>
            <person name="Ohm R."/>
            <person name="Martin F."/>
            <person name="Silar P."/>
            <person name="Natvig D."/>
            <person name="Lalanne C."/>
            <person name="Gautier V."/>
            <person name="Ament-Velasquez S.L."/>
            <person name="Kruys A."/>
            <person name="Hutchinson M.I."/>
            <person name="Powell A.J."/>
            <person name="Barry K."/>
            <person name="Miller A.N."/>
            <person name="Grigoriev I.V."/>
            <person name="Debuchy R."/>
            <person name="Gladieux P."/>
            <person name="Thoren M.H."/>
            <person name="Johannesson H."/>
        </authorList>
    </citation>
    <scope>NUCLEOTIDE SEQUENCE</scope>
    <source>
        <strain evidence="3">CBS 123565</strain>
    </source>
</reference>
<evidence type="ECO:0000256" key="1">
    <source>
        <dbReference type="SAM" id="Phobius"/>
    </source>
</evidence>
<evidence type="ECO:0000313" key="3">
    <source>
        <dbReference type="EMBL" id="KAK4133783.1"/>
    </source>
</evidence>
<gene>
    <name evidence="3" type="ORF">BT67DRAFT_43818</name>
</gene>
<protein>
    <recommendedName>
        <fullName evidence="5">NADH dehydrogenase subunit 1</fullName>
    </recommendedName>
</protein>
<accession>A0AAN6UJ30</accession>
<keyword evidence="1" id="KW-0472">Membrane</keyword>
<evidence type="ECO:0000256" key="2">
    <source>
        <dbReference type="SAM" id="SignalP"/>
    </source>
</evidence>
<evidence type="ECO:0008006" key="5">
    <source>
        <dbReference type="Google" id="ProtNLM"/>
    </source>
</evidence>
<evidence type="ECO:0000313" key="4">
    <source>
        <dbReference type="Proteomes" id="UP001304895"/>
    </source>
</evidence>
<dbReference type="Proteomes" id="UP001304895">
    <property type="component" value="Unassembled WGS sequence"/>
</dbReference>
<dbReference type="EMBL" id="MU853411">
    <property type="protein sequence ID" value="KAK4133783.1"/>
    <property type="molecule type" value="Genomic_DNA"/>
</dbReference>
<keyword evidence="2" id="KW-0732">Signal</keyword>
<keyword evidence="1" id="KW-0812">Transmembrane</keyword>
<feature type="signal peptide" evidence="2">
    <location>
        <begin position="1"/>
        <end position="27"/>
    </location>
</feature>
<feature type="chain" id="PRO_5042975802" description="NADH dehydrogenase subunit 1" evidence="2">
    <location>
        <begin position="28"/>
        <end position="85"/>
    </location>
</feature>
<keyword evidence="1" id="KW-1133">Transmembrane helix</keyword>
<reference evidence="3" key="1">
    <citation type="journal article" date="2023" name="Mol. Phylogenet. Evol.">
        <title>Genome-scale phylogeny and comparative genomics of the fungal order Sordariales.</title>
        <authorList>
            <person name="Hensen N."/>
            <person name="Bonometti L."/>
            <person name="Westerberg I."/>
            <person name="Brannstrom I.O."/>
            <person name="Guillou S."/>
            <person name="Cros-Aarteil S."/>
            <person name="Calhoun S."/>
            <person name="Haridas S."/>
            <person name="Kuo A."/>
            <person name="Mondo S."/>
            <person name="Pangilinan J."/>
            <person name="Riley R."/>
            <person name="LaButti K."/>
            <person name="Andreopoulos B."/>
            <person name="Lipzen A."/>
            <person name="Chen C."/>
            <person name="Yan M."/>
            <person name="Daum C."/>
            <person name="Ng V."/>
            <person name="Clum A."/>
            <person name="Steindorff A."/>
            <person name="Ohm R.A."/>
            <person name="Martin F."/>
            <person name="Silar P."/>
            <person name="Natvig D.O."/>
            <person name="Lalanne C."/>
            <person name="Gautier V."/>
            <person name="Ament-Velasquez S.L."/>
            <person name="Kruys A."/>
            <person name="Hutchinson M.I."/>
            <person name="Powell A.J."/>
            <person name="Barry K."/>
            <person name="Miller A.N."/>
            <person name="Grigoriev I.V."/>
            <person name="Debuchy R."/>
            <person name="Gladieux P."/>
            <person name="Hiltunen Thoren M."/>
            <person name="Johannesson H."/>
        </authorList>
    </citation>
    <scope>NUCLEOTIDE SEQUENCE</scope>
    <source>
        <strain evidence="3">CBS 123565</strain>
    </source>
</reference>
<keyword evidence="4" id="KW-1185">Reference proteome</keyword>
<name>A0AAN6UJ30_9PEZI</name>
<organism evidence="3 4">
    <name type="scientific">Trichocladium antarcticum</name>
    <dbReference type="NCBI Taxonomy" id="1450529"/>
    <lineage>
        <taxon>Eukaryota</taxon>
        <taxon>Fungi</taxon>
        <taxon>Dikarya</taxon>
        <taxon>Ascomycota</taxon>
        <taxon>Pezizomycotina</taxon>
        <taxon>Sordariomycetes</taxon>
        <taxon>Sordariomycetidae</taxon>
        <taxon>Sordariales</taxon>
        <taxon>Chaetomiaceae</taxon>
        <taxon>Trichocladium</taxon>
    </lineage>
</organism>
<sequence>MHPFSPALAFFLDLFLMASMSISSVIACPGSLLKYSAPMSISSEIIACSGSVPQAFFFLFFSLFSFPFFFLLFSFLEWLSYPPPV</sequence>
<dbReference type="AlphaFoldDB" id="A0AAN6UJ30"/>
<comment type="caution">
    <text evidence="3">The sequence shown here is derived from an EMBL/GenBank/DDBJ whole genome shotgun (WGS) entry which is preliminary data.</text>
</comment>
<feature type="transmembrane region" description="Helical" evidence="1">
    <location>
        <begin position="51"/>
        <end position="76"/>
    </location>
</feature>